<comment type="caution">
    <text evidence="2">The sequence shown here is derived from an EMBL/GenBank/DDBJ whole genome shotgun (WGS) entry which is preliminary data.</text>
</comment>
<accession>A0AAD7MAQ3</accession>
<sequence>MYHWGLRLSLAVVDGGWAAVNFWCWAESTTGNSVWGAAPRVGLSKNQASEVARPRPAMADVVGPELPVARPRLAKPEVWGWGGSPVSPSTFSSAFHGLGANGCGEEQCFKTADG</sequence>
<keyword evidence="1" id="KW-0732">Signal</keyword>
<feature type="chain" id="PRO_5041949898" description="Secreted protein" evidence="1">
    <location>
        <begin position="19"/>
        <end position="114"/>
    </location>
</feature>
<protein>
    <recommendedName>
        <fullName evidence="4">Secreted protein</fullName>
    </recommendedName>
</protein>
<evidence type="ECO:0000313" key="3">
    <source>
        <dbReference type="Proteomes" id="UP001221757"/>
    </source>
</evidence>
<dbReference type="Proteomes" id="UP001221757">
    <property type="component" value="Unassembled WGS sequence"/>
</dbReference>
<evidence type="ECO:0008006" key="4">
    <source>
        <dbReference type="Google" id="ProtNLM"/>
    </source>
</evidence>
<keyword evidence="3" id="KW-1185">Reference proteome</keyword>
<feature type="signal peptide" evidence="1">
    <location>
        <begin position="1"/>
        <end position="18"/>
    </location>
</feature>
<evidence type="ECO:0000256" key="1">
    <source>
        <dbReference type="SAM" id="SignalP"/>
    </source>
</evidence>
<dbReference type="EMBL" id="JARKIE010000004">
    <property type="protein sequence ID" value="KAJ7708085.1"/>
    <property type="molecule type" value="Genomic_DNA"/>
</dbReference>
<organism evidence="2 3">
    <name type="scientific">Mycena rosella</name>
    <name type="common">Pink bonnet</name>
    <name type="synonym">Agaricus rosellus</name>
    <dbReference type="NCBI Taxonomy" id="1033263"/>
    <lineage>
        <taxon>Eukaryota</taxon>
        <taxon>Fungi</taxon>
        <taxon>Dikarya</taxon>
        <taxon>Basidiomycota</taxon>
        <taxon>Agaricomycotina</taxon>
        <taxon>Agaricomycetes</taxon>
        <taxon>Agaricomycetidae</taxon>
        <taxon>Agaricales</taxon>
        <taxon>Marasmiineae</taxon>
        <taxon>Mycenaceae</taxon>
        <taxon>Mycena</taxon>
    </lineage>
</organism>
<name>A0AAD7MAQ3_MYCRO</name>
<dbReference type="AlphaFoldDB" id="A0AAD7MAQ3"/>
<gene>
    <name evidence="2" type="ORF">B0H17DRAFT_1124865</name>
</gene>
<reference evidence="2" key="1">
    <citation type="submission" date="2023-03" db="EMBL/GenBank/DDBJ databases">
        <title>Massive genome expansion in bonnet fungi (Mycena s.s.) driven by repeated elements and novel gene families across ecological guilds.</title>
        <authorList>
            <consortium name="Lawrence Berkeley National Laboratory"/>
            <person name="Harder C.B."/>
            <person name="Miyauchi S."/>
            <person name="Viragh M."/>
            <person name="Kuo A."/>
            <person name="Thoen E."/>
            <person name="Andreopoulos B."/>
            <person name="Lu D."/>
            <person name="Skrede I."/>
            <person name="Drula E."/>
            <person name="Henrissat B."/>
            <person name="Morin E."/>
            <person name="Kohler A."/>
            <person name="Barry K."/>
            <person name="LaButti K."/>
            <person name="Morin E."/>
            <person name="Salamov A."/>
            <person name="Lipzen A."/>
            <person name="Mereny Z."/>
            <person name="Hegedus B."/>
            <person name="Baldrian P."/>
            <person name="Stursova M."/>
            <person name="Weitz H."/>
            <person name="Taylor A."/>
            <person name="Grigoriev I.V."/>
            <person name="Nagy L.G."/>
            <person name="Martin F."/>
            <person name="Kauserud H."/>
        </authorList>
    </citation>
    <scope>NUCLEOTIDE SEQUENCE</scope>
    <source>
        <strain evidence="2">CBHHK067</strain>
    </source>
</reference>
<evidence type="ECO:0000313" key="2">
    <source>
        <dbReference type="EMBL" id="KAJ7708085.1"/>
    </source>
</evidence>
<proteinExistence type="predicted"/>